<dbReference type="CDD" id="cd04301">
    <property type="entry name" value="NAT_SF"/>
    <property type="match status" value="1"/>
</dbReference>
<gene>
    <name evidence="3" type="ORF">BXY39_3182</name>
</gene>
<dbReference type="InterPro" id="IPR036390">
    <property type="entry name" value="WH_DNA-bd_sf"/>
</dbReference>
<dbReference type="EMBL" id="REFR01000014">
    <property type="protein sequence ID" value="RMB02830.1"/>
    <property type="molecule type" value="Genomic_DNA"/>
</dbReference>
<dbReference type="PANTHER" id="PTHR13947">
    <property type="entry name" value="GNAT FAMILY N-ACETYLTRANSFERASE"/>
    <property type="match status" value="1"/>
</dbReference>
<evidence type="ECO:0000313" key="3">
    <source>
        <dbReference type="EMBL" id="RMB02830.1"/>
    </source>
</evidence>
<dbReference type="SUPFAM" id="SSF46785">
    <property type="entry name" value="Winged helix' DNA-binding domain"/>
    <property type="match status" value="1"/>
</dbReference>
<keyword evidence="3" id="KW-0238">DNA-binding</keyword>
<sequence>MTLNPAATAAGFFVAIHAAPNRLELTVHSIYINAYINAVKGHPMKTELYHEIGIGTRLRRLLERLTAEADHLYEDAGLPIRVRHFHVLYALECCGPLTIVDIAERAGFSHSAVSQTVKKLVEMGFLALNPTDDARQKQVSFTPGGHALMERVRPIWRQWDSANKAMLSEGQHDLLAALGELEDALDRKNLKTRFAEVGTDSPIEILPYDVRYAAAFKTLNLRWLEAYFEIEPVDLKALDDPEGYILSGGGEILFAVQDGRAIGVAALKHDGDGVFEFTKFAVDPEVQSKGVGSKLMQAAIDRFQARSGRRLYLETNTKLKAARLLYDRFNWVEKEPARQSPYARCNCYMEWQKDAQSATAA</sequence>
<dbReference type="InterPro" id="IPR050769">
    <property type="entry name" value="NAT_camello-type"/>
</dbReference>
<feature type="domain" description="N-acetyltransferase" evidence="2">
    <location>
        <begin position="203"/>
        <end position="354"/>
    </location>
</feature>
<dbReference type="GO" id="GO:0008080">
    <property type="term" value="F:N-acetyltransferase activity"/>
    <property type="evidence" value="ECO:0007669"/>
    <property type="project" value="InterPro"/>
</dbReference>
<keyword evidence="4" id="KW-1185">Reference proteome</keyword>
<dbReference type="InterPro" id="IPR000835">
    <property type="entry name" value="HTH_MarR-typ"/>
</dbReference>
<dbReference type="SUPFAM" id="SSF55729">
    <property type="entry name" value="Acyl-CoA N-acyltransferases (Nat)"/>
    <property type="match status" value="1"/>
</dbReference>
<dbReference type="InterPro" id="IPR016181">
    <property type="entry name" value="Acyl_CoA_acyltransferase"/>
</dbReference>
<evidence type="ECO:0000259" key="2">
    <source>
        <dbReference type="PROSITE" id="PS51186"/>
    </source>
</evidence>
<dbReference type="SMART" id="SM00347">
    <property type="entry name" value="HTH_MARR"/>
    <property type="match status" value="1"/>
</dbReference>
<dbReference type="OrthoDB" id="1431064at2"/>
<dbReference type="Pfam" id="PF12802">
    <property type="entry name" value="MarR_2"/>
    <property type="match status" value="1"/>
</dbReference>
<dbReference type="Gene3D" id="1.10.10.10">
    <property type="entry name" value="Winged helix-like DNA-binding domain superfamily/Winged helix DNA-binding domain"/>
    <property type="match status" value="1"/>
</dbReference>
<dbReference type="CDD" id="cd00090">
    <property type="entry name" value="HTH_ARSR"/>
    <property type="match status" value="1"/>
</dbReference>
<organism evidence="3 4">
    <name type="scientific">Eilatimonas milleporae</name>
    <dbReference type="NCBI Taxonomy" id="911205"/>
    <lineage>
        <taxon>Bacteria</taxon>
        <taxon>Pseudomonadati</taxon>
        <taxon>Pseudomonadota</taxon>
        <taxon>Alphaproteobacteria</taxon>
        <taxon>Kordiimonadales</taxon>
        <taxon>Kordiimonadaceae</taxon>
        <taxon>Eilatimonas</taxon>
    </lineage>
</organism>
<dbReference type="InterPro" id="IPR036388">
    <property type="entry name" value="WH-like_DNA-bd_sf"/>
</dbReference>
<keyword evidence="1" id="KW-0808">Transferase</keyword>
<dbReference type="InterPro" id="IPR000182">
    <property type="entry name" value="GNAT_dom"/>
</dbReference>
<proteinExistence type="predicted"/>
<reference evidence="3 4" key="1">
    <citation type="submission" date="2018-10" db="EMBL/GenBank/DDBJ databases">
        <title>Genomic Encyclopedia of Archaeal and Bacterial Type Strains, Phase II (KMG-II): from individual species to whole genera.</title>
        <authorList>
            <person name="Goeker M."/>
        </authorList>
    </citation>
    <scope>NUCLEOTIDE SEQUENCE [LARGE SCALE GENOMIC DNA]</scope>
    <source>
        <strain evidence="3 4">DSM 25217</strain>
    </source>
</reference>
<dbReference type="AlphaFoldDB" id="A0A3M0C366"/>
<dbReference type="Gene3D" id="3.40.630.30">
    <property type="match status" value="1"/>
</dbReference>
<protein>
    <submittedName>
        <fullName evidence="3">DNA-binding MarR family transcriptional regulator</fullName>
    </submittedName>
</protein>
<evidence type="ECO:0000256" key="1">
    <source>
        <dbReference type="ARBA" id="ARBA00022679"/>
    </source>
</evidence>
<dbReference type="Pfam" id="PF00583">
    <property type="entry name" value="Acetyltransf_1"/>
    <property type="match status" value="1"/>
</dbReference>
<evidence type="ECO:0000313" key="4">
    <source>
        <dbReference type="Proteomes" id="UP000271227"/>
    </source>
</evidence>
<dbReference type="GO" id="GO:0003677">
    <property type="term" value="F:DNA binding"/>
    <property type="evidence" value="ECO:0007669"/>
    <property type="project" value="UniProtKB-KW"/>
</dbReference>
<dbReference type="Proteomes" id="UP000271227">
    <property type="component" value="Unassembled WGS sequence"/>
</dbReference>
<dbReference type="InterPro" id="IPR011991">
    <property type="entry name" value="ArsR-like_HTH"/>
</dbReference>
<dbReference type="InParanoid" id="A0A3M0C366"/>
<dbReference type="GO" id="GO:0003700">
    <property type="term" value="F:DNA-binding transcription factor activity"/>
    <property type="evidence" value="ECO:0007669"/>
    <property type="project" value="InterPro"/>
</dbReference>
<accession>A0A3M0C366</accession>
<comment type="caution">
    <text evidence="3">The sequence shown here is derived from an EMBL/GenBank/DDBJ whole genome shotgun (WGS) entry which is preliminary data.</text>
</comment>
<name>A0A3M0C366_9PROT</name>
<dbReference type="PANTHER" id="PTHR13947:SF37">
    <property type="entry name" value="LD18367P"/>
    <property type="match status" value="1"/>
</dbReference>
<dbReference type="PROSITE" id="PS51186">
    <property type="entry name" value="GNAT"/>
    <property type="match status" value="1"/>
</dbReference>